<feature type="compositionally biased region" description="Low complexity" evidence="1">
    <location>
        <begin position="2725"/>
        <end position="2739"/>
    </location>
</feature>
<organism evidence="5 6">
    <name type="scientific">Octopus vulgaris</name>
    <name type="common">Common octopus</name>
    <dbReference type="NCBI Taxonomy" id="6645"/>
    <lineage>
        <taxon>Eukaryota</taxon>
        <taxon>Metazoa</taxon>
        <taxon>Spiralia</taxon>
        <taxon>Lophotrochozoa</taxon>
        <taxon>Mollusca</taxon>
        <taxon>Cephalopoda</taxon>
        <taxon>Coleoidea</taxon>
        <taxon>Octopodiformes</taxon>
        <taxon>Octopoda</taxon>
        <taxon>Incirrata</taxon>
        <taxon>Octopodidae</taxon>
        <taxon>Octopus</taxon>
    </lineage>
</organism>
<dbReference type="InterPro" id="IPR041966">
    <property type="entry name" value="LOTUS-like"/>
</dbReference>
<evidence type="ECO:0008006" key="7">
    <source>
        <dbReference type="Google" id="ProtNLM"/>
    </source>
</evidence>
<feature type="region of interest" description="Disordered" evidence="1">
    <location>
        <begin position="2636"/>
        <end position="2762"/>
    </location>
</feature>
<evidence type="ECO:0000259" key="3">
    <source>
        <dbReference type="Pfam" id="PF13020"/>
    </source>
</evidence>
<feature type="domain" description="Sacsin/Nov" evidence="4">
    <location>
        <begin position="1268"/>
        <end position="1374"/>
    </location>
</feature>
<dbReference type="Pfam" id="PF25794">
    <property type="entry name" value="SACS"/>
    <property type="match status" value="1"/>
</dbReference>
<feature type="compositionally biased region" description="Basic and acidic residues" evidence="1">
    <location>
        <begin position="2751"/>
        <end position="2760"/>
    </location>
</feature>
<keyword evidence="6" id="KW-1185">Reference proteome</keyword>
<dbReference type="InterPro" id="IPR036890">
    <property type="entry name" value="HATPase_C_sf"/>
</dbReference>
<dbReference type="Pfam" id="PF13020">
    <property type="entry name" value="NOV_C"/>
    <property type="match status" value="1"/>
</dbReference>
<evidence type="ECO:0000256" key="1">
    <source>
        <dbReference type="SAM" id="MobiDB-lite"/>
    </source>
</evidence>
<dbReference type="Gene3D" id="3.30.565.10">
    <property type="entry name" value="Histidine kinase-like ATPase, C-terminal domain"/>
    <property type="match status" value="1"/>
</dbReference>
<dbReference type="Gene3D" id="3.30.420.610">
    <property type="entry name" value="LOTUS domain-like"/>
    <property type="match status" value="1"/>
</dbReference>
<feature type="compositionally biased region" description="Acidic residues" evidence="1">
    <location>
        <begin position="1126"/>
        <end position="1148"/>
    </location>
</feature>
<proteinExistence type="predicted"/>
<dbReference type="Proteomes" id="UP001162480">
    <property type="component" value="Chromosome 17"/>
</dbReference>
<dbReference type="NCBIfam" id="NF047352">
    <property type="entry name" value="P_loop_sacsin"/>
    <property type="match status" value="1"/>
</dbReference>
<feature type="domain" description="HTH OST-type" evidence="2">
    <location>
        <begin position="168"/>
        <end position="197"/>
    </location>
</feature>
<dbReference type="InterPro" id="IPR058210">
    <property type="entry name" value="SACS/Nov_dom"/>
</dbReference>
<dbReference type="InterPro" id="IPR025605">
    <property type="entry name" value="OST-HTH/LOTUS_dom"/>
</dbReference>
<feature type="region of interest" description="Disordered" evidence="1">
    <location>
        <begin position="1126"/>
        <end position="1159"/>
    </location>
</feature>
<dbReference type="PANTHER" id="PTHR32387">
    <property type="entry name" value="WU:FJ29H11"/>
    <property type="match status" value="1"/>
</dbReference>
<gene>
    <name evidence="5" type="ORF">OCTVUL_1B017779</name>
</gene>
<feature type="compositionally biased region" description="Polar residues" evidence="1">
    <location>
        <begin position="2689"/>
        <end position="2715"/>
    </location>
</feature>
<evidence type="ECO:0000259" key="2">
    <source>
        <dbReference type="Pfam" id="PF12872"/>
    </source>
</evidence>
<protein>
    <recommendedName>
        <fullName evidence="7">Protein NO VEIN</fullName>
    </recommendedName>
</protein>
<dbReference type="InterPro" id="IPR024975">
    <property type="entry name" value="NOV_C"/>
</dbReference>
<evidence type="ECO:0000313" key="6">
    <source>
        <dbReference type="Proteomes" id="UP001162480"/>
    </source>
</evidence>
<feature type="compositionally biased region" description="Basic and acidic residues" evidence="1">
    <location>
        <begin position="2637"/>
        <end position="2648"/>
    </location>
</feature>
<feature type="region of interest" description="Disordered" evidence="1">
    <location>
        <begin position="701"/>
        <end position="722"/>
    </location>
</feature>
<feature type="compositionally biased region" description="Polar residues" evidence="1">
    <location>
        <begin position="2668"/>
        <end position="2679"/>
    </location>
</feature>
<dbReference type="PANTHER" id="PTHR32387:SF0">
    <property type="entry name" value="PROTEIN NO VEIN"/>
    <property type="match status" value="1"/>
</dbReference>
<dbReference type="InterPro" id="IPR052957">
    <property type="entry name" value="Auxin_embryo_med"/>
</dbReference>
<dbReference type="Pfam" id="PF12872">
    <property type="entry name" value="OST-HTH"/>
    <property type="match status" value="1"/>
</dbReference>
<dbReference type="SUPFAM" id="SSF55874">
    <property type="entry name" value="ATPase domain of HSP90 chaperone/DNA topoisomerase II/histidine kinase"/>
    <property type="match status" value="1"/>
</dbReference>
<feature type="region of interest" description="Disordered" evidence="1">
    <location>
        <begin position="2572"/>
        <end position="2592"/>
    </location>
</feature>
<dbReference type="EMBL" id="OX597830">
    <property type="protein sequence ID" value="CAI9734951.1"/>
    <property type="molecule type" value="Genomic_DNA"/>
</dbReference>
<name>A0AA36BK62_OCTVU</name>
<reference evidence="5" key="1">
    <citation type="submission" date="2023-08" db="EMBL/GenBank/DDBJ databases">
        <authorList>
            <person name="Alioto T."/>
            <person name="Alioto T."/>
            <person name="Gomez Garrido J."/>
        </authorList>
    </citation>
    <scope>NUCLEOTIDE SEQUENCE</scope>
</reference>
<evidence type="ECO:0000313" key="5">
    <source>
        <dbReference type="EMBL" id="CAI9734951.1"/>
    </source>
</evidence>
<feature type="domain" description="Protein NO VEIN C-terminal" evidence="3">
    <location>
        <begin position="2814"/>
        <end position="2916"/>
    </location>
</feature>
<accession>A0AA36BK62</accession>
<feature type="region of interest" description="Disordered" evidence="1">
    <location>
        <begin position="1196"/>
        <end position="1218"/>
    </location>
</feature>
<evidence type="ECO:0000259" key="4">
    <source>
        <dbReference type="Pfam" id="PF25794"/>
    </source>
</evidence>
<feature type="region of interest" description="Disordered" evidence="1">
    <location>
        <begin position="1"/>
        <end position="21"/>
    </location>
</feature>
<sequence length="2938" mass="337463">MQCRNKQDRSTSSTGKYQKHGRSIHRNLYRNCYIVPLEMEDPPSSLKGKKRMWLKQEIVNLLKQHPQGIEKVHFWDFINHNIKGIGPKNKYGVKSMNELFEYYDNLEIVSTNNISYVKLKAENEMKAVNKPSIEELKKVICEVLDENRGRVKRDQFWNKVAEKQRHFVNPSSYGFSNLYEFLKHFSDIVVEVSDKNELYIQKKTSSDFNEPSIDRNSSYLGENMYHFPSLNETIRSNPSKPSLAEVRHRFCDVLLNFPQGMPLPKLLDNYERMYHKSKFNLLDYNVSNFEELFKLPEFRCFSVLVQNNMIMIYLKEHNTPSHNMFYPSNVNQMSAPKWGEPAFPAMQQQPHVTDSFHLAPFSKLPPPKTNEKEILVPPLNIAPGETLTKERLDKIAKECIEILSDNNECVSIQAIENLFLQRLRRKNLRELGIRTLDHLPSVHDHNRLVCKVNAYIQAFVTVRSVCTLKELEECIALYVNESNSFQSLKLGPLHKMQIVFDLFKFPPGEDSFPELSTMDVLDNIRNFLNENNWYKKHEMQEVMTFLTKAFHCSDPFHLGIRLRSLPLAIGVIKRAQKDDSTLTRKVFDDMKMKLTEEIQNAFNKFRGYILVTKQNDTHLKEHYAKMSADAALKEIFERLCLLLQIDEPKTIAEQKQKRRFIEISNSFFQQISNHDLARTVFHVAICVSSTELQATALEFLDRSPQPAPNDTNRNERPPPSKEQVLQSLKKYLEKYISSGTLNLNHFNKIEERLLEDFGMTTFSQMGYGRFLSFLQNNTLIKKILDETGLTMSGTSESNKSGIGVYKPSPADVCNFVIQCKDACTTIQNNLIENALCHHYAVKNLKSIGHGTVQHIVDLACKRTYPASHVFYEAALCSLERSMNCTLGKVGILGYQNQETVLATLHNCPLLEDMSAWSHWPLVFEPQFGKLLDFVLKNGGEKYVQLEGGRKSVRTDFMVLETEPGKYLKIISETSVEKFSAACSTSDVINTCGHLVSLIVHNKGLAMTPFAYLSNILQTQLFTLNNDTNSKQDDEKYTGNPAKFVLDCLLRLPIQICVSVANKMFLEPLGKVLGLTESKLVLWKNCQNIQETNRLETLGCLLGIADWVGTLNKMKGSFITSEIETIAEMEDDQQTDKESEEELIESDSEDSIKSSDEDDIITMPNMVLETQSTEELDNVLPEIMPNKNSDVIIIDEENEETGTNDANKQDESLPEEEKEEICSEKALIETIRREEFGLGIKLNADGQKLIDRQQERLGRSLDRLSKDLYSKDTHFVLELIQNADDNTYPDNFDSKDSSACPSVQFGIDDSSVTILNNEVGFKEKNIRAICDVGKSTKEKRKFGYIGQKGIGFKSVFRITDRPEIHSNKYHICFDVNSGPTGYILPHWIDSYSHPEDNWVTKILLPLKDGVQQSKCLAASFNDIHPSLLLFLHRLKKITLRNEIQGTETVMQRYDQEHDIVEITHNGVVDRWFVIKKLLDATKVSAQVKSDIDVESTEIALAFPMKLNKSFNAQVLPEKQPVFAFLPLRSYGLRFIIQGDFDLPSNREAVDSDSLWNQWLSSEIPSLFLDALEKFKAHPHFTSPVMAVASYLQFVPEEDEVLDFFRPIATHIQKKLKSKPCIPCQPLTEGGNIQWKIPSQTLLGQDSLTMKVAPPQKLQEILNLCYLHPDLANILNISTTNSLGIEKIKTAHLLKIGEGLASDFYNSTTVNSEQIAQIARWFACVYRSLDEMGNNEDIFAKLSEIRIIPLSSSILTTLRSETVFLPMDSYKHPVQKRNDKFLPLWNDLRTVHSELFCTDDPEINIQVHKLILQMGVQPLQSDNIINHHILPILQSEDWKLKSESVLVNYVMFMKYQYDRDPNSFVFSGLSSVVPLKTNKGMLCPDQVAIHFTPSYGNKINLSKELPGYDWVLLTDVYLQGATQKSEKLSWHEFFGKLKVTDLLSITETTIKINQDNKDQLPWKPLYETWPANSGDYVVADFACQEFESLVNQNRNMETFSKQMDVLCQIIDGLWDAEYSKYITTTLESSDGHILKEIPTSFAINLQTLPWLPAEELKLENNNGTVKVSKKSSEQVSDSLYLNSDNLKYLLGHAVSYSRIKLICASFCKFLGIKTSTNPQHISDILIKWGERTNDSDKVEFCGSLKHMNSIYTYLSKHLTNDEVKNIFKHKPVIFVPSSNSNLKCDYVVGQMYKREEIWWNDSTGLIEKHMDLLKSYKKNCSLKSGIQNFYQNLEEFFCDTVRISRYPLLQDYGELIQVLSYLDEDGLQNMKELFFLIGEKIQICNMSKKQDLFEMIEQQKRKLFEILQGENIFPTVKNKLVSLQDFPVIADNKVYEKMFKDELNFIDLEYETVNKKKRKITAEKRKYIQHFLDLFKIGFLSNCIKEDVKTELYKPCYKLQDYMHQIIYPIQCYLYNTFPEIYEKWKQLSFHDAVGQWKFSQVKELEVWYTFTRNTDIYVIQNETCIIKDNTFYVQENHLNSKYLNSHIALYFSSNDHMCYLSLKEFLSNVGDKLDSPPELESFLSTTSDIPSDEIPWVIPAPPAWYFQAVSPAESIDPVIQPVNPMDECQASVKGNMEPDHKANTSSGMVSWPPASSAVMKENLEPKKSGGHGGACSWPLPEAPGYYKSGPSTKFKISAHADEQQDKTEKPQQQTEESVEQTKKPGKHVSSGQDKNISLHASTDEQRVQGEKSNQPAFKTTTAVDRGASSTQGQNMESNRRLEKHMSSSSLENSETNNSETVNQRTPLRRKRSNEDLEEPKAKRYPQPNFDFPIWLEGCKDLEYKELARGKELNIPEQYNIDPDSTDCNVMTARWGEHLVFNYLLQQKTVAESFIYSISWMNEIQETGQPYDIKVVLKKTDENGSQRFHEEYIEVKSTLSEKKSIFEISNKELEFANQKLASYHVYRVFNAGNSSNVRLLKIENLALYIKQKKIHLCLII</sequence>